<accession>A0A8H2DM26</accession>
<dbReference type="EMBL" id="SOZJ01000008">
    <property type="protein sequence ID" value="TGJ63142.1"/>
    <property type="molecule type" value="Genomic_DNA"/>
</dbReference>
<dbReference type="AlphaFoldDB" id="A0A8H2DM26"/>
<proteinExistence type="predicted"/>
<gene>
    <name evidence="2" type="ORF">EYR41_011083</name>
</gene>
<evidence type="ECO:0000313" key="3">
    <source>
        <dbReference type="Proteomes" id="UP000297595"/>
    </source>
</evidence>
<organism evidence="2 3">
    <name type="scientific">Orbilia oligospora</name>
    <name type="common">Nematode-trapping fungus</name>
    <name type="synonym">Arthrobotrys oligospora</name>
    <dbReference type="NCBI Taxonomy" id="2813651"/>
    <lineage>
        <taxon>Eukaryota</taxon>
        <taxon>Fungi</taxon>
        <taxon>Dikarya</taxon>
        <taxon>Ascomycota</taxon>
        <taxon>Pezizomycotina</taxon>
        <taxon>Orbiliomycetes</taxon>
        <taxon>Orbiliales</taxon>
        <taxon>Orbiliaceae</taxon>
        <taxon>Orbilia</taxon>
    </lineage>
</organism>
<dbReference type="PROSITE" id="PS50181">
    <property type="entry name" value="FBOX"/>
    <property type="match status" value="1"/>
</dbReference>
<dbReference type="InterPro" id="IPR001810">
    <property type="entry name" value="F-box_dom"/>
</dbReference>
<name>A0A8H2DM26_ORBOL</name>
<dbReference type="InterPro" id="IPR036404">
    <property type="entry name" value="Jacalin-like_lectin_dom_sf"/>
</dbReference>
<protein>
    <recommendedName>
        <fullName evidence="1">F-box domain-containing protein</fullName>
    </recommendedName>
</protein>
<reference evidence="2 3" key="1">
    <citation type="submission" date="2019-03" db="EMBL/GenBank/DDBJ databases">
        <title>Nematode-trapping fungi genome.</title>
        <authorList>
            <person name="Vidal-Diez De Ulzurrun G."/>
        </authorList>
    </citation>
    <scope>NUCLEOTIDE SEQUENCE [LARGE SCALE GENOMIC DNA]</scope>
    <source>
        <strain evidence="2 3">TWF154</strain>
    </source>
</reference>
<sequence length="917" mass="103843">MQYHTAQLQAPLHYTIPTASYQYPADMASYTPFCTICGAKITREASDDINVTQKWLSDISLIYINPDRQMVQPNQLPLLLGNHARIPENEGEFPELLDESTGTYRGLVSALFSYEASYADSYCYPVHRACLGIFGEVIHSCGIDAHPRDLIGYLFMLFSELPFDWYQVYWPSEYGGISEYQKSVRRAKCQVLPRLQFVETSPLDLEGMRKRVDEERENLKKNGTEGIENIPSTMPDFLPLPVEVVQQILGFLEWSDIRNLQRIPSKRTIDFPDMFWQELCEFQDEFGFLGYREDDKSVTSWYEQCVLADHLIKRDLPEIKNRMRIWRLCIDIFSICTHCALEEAVGVEKVPDFFESLQPADPRTSLHVQAADRRQLLTPTLFDGMCTRFSGSIDNIVATGMYVSFKGTGGLRFVSGFEFMPSEKAVGLLSKFDNSFVSFRSNTPNEFLIMHVAANRYGIVDISVVSSRSPTPEPKWLGDCDLTDCAITRWTIQFGGPTTIFSKVIVDLNVLTMTNLQILRPSFMSSTTMTPEETFIQGHLWKPNIPVLNADSSLNHQLFYCTEQKMTGIEAIRDDDTYGQSKFNPLECIHGNETMTRLSFWSVGLYSDINAIEVYTKERGSTPYVVGKPMGAATDIFIDGEGGEYISGMKITVNKRNGLIDSLSIVTSYNRKFEISFVLIELGFKKEDTTGLIDLCPNNTDKVTGFYCRFSQKRLVETALLDIGVITMKHDDSKGAPHQPPDIDSKPVNSQLIRPFDRTLHAPIRRQVASGNSWRFFSKASLKGCSKITAYFQIDPPFRLSGICIFYTDAEYPVLPTILGQIGHATTTETMIFDTSGGEVITEVNVFYKPLYGEEAFVVVGLRVGTSKTLDYNHDRRKELGDCKEEGVHEVEELKIGKSDSVQWEYNENSDYISLAT</sequence>
<dbReference type="Proteomes" id="UP000297595">
    <property type="component" value="Unassembled WGS sequence"/>
</dbReference>
<evidence type="ECO:0000259" key="1">
    <source>
        <dbReference type="PROSITE" id="PS50181"/>
    </source>
</evidence>
<feature type="domain" description="F-box" evidence="1">
    <location>
        <begin position="234"/>
        <end position="279"/>
    </location>
</feature>
<comment type="caution">
    <text evidence="2">The sequence shown here is derived from an EMBL/GenBank/DDBJ whole genome shotgun (WGS) entry which is preliminary data.</text>
</comment>
<dbReference type="SUPFAM" id="SSF51101">
    <property type="entry name" value="Mannose-binding lectins"/>
    <property type="match status" value="1"/>
</dbReference>
<evidence type="ECO:0000313" key="2">
    <source>
        <dbReference type="EMBL" id="TGJ63142.1"/>
    </source>
</evidence>